<dbReference type="AlphaFoldDB" id="A0A284R2I4"/>
<evidence type="ECO:0000313" key="3">
    <source>
        <dbReference type="Proteomes" id="UP000219338"/>
    </source>
</evidence>
<sequence>MMWDLGSDTKEAETVLCSIDLGPNFSWCVDKWKEFEMCATVHEGHLPSSNRPSALSELKKKDLVALPCLSKASQRALIDETLQWWNSIQPESRQSSSPSHARQLPIADFTGDMGKLRKKGRSGIVQILYLIQWWGTLIRDGNHDPALWNAFTQDVTLCLLTMLEGAYTVENSGGKRPNEKSDDVDSHAKCTRNK</sequence>
<proteinExistence type="predicted"/>
<feature type="region of interest" description="Disordered" evidence="1">
    <location>
        <begin position="170"/>
        <end position="194"/>
    </location>
</feature>
<protein>
    <submittedName>
        <fullName evidence="2">Uncharacterized protein</fullName>
    </submittedName>
</protein>
<keyword evidence="3" id="KW-1185">Reference proteome</keyword>
<evidence type="ECO:0000256" key="1">
    <source>
        <dbReference type="SAM" id="MobiDB-lite"/>
    </source>
</evidence>
<organism evidence="2 3">
    <name type="scientific">Armillaria ostoyae</name>
    <name type="common">Armillaria root rot fungus</name>
    <dbReference type="NCBI Taxonomy" id="47428"/>
    <lineage>
        <taxon>Eukaryota</taxon>
        <taxon>Fungi</taxon>
        <taxon>Dikarya</taxon>
        <taxon>Basidiomycota</taxon>
        <taxon>Agaricomycotina</taxon>
        <taxon>Agaricomycetes</taxon>
        <taxon>Agaricomycetidae</taxon>
        <taxon>Agaricales</taxon>
        <taxon>Marasmiineae</taxon>
        <taxon>Physalacriaceae</taxon>
        <taxon>Armillaria</taxon>
    </lineage>
</organism>
<gene>
    <name evidence="2" type="ORF">ARMOST_06264</name>
</gene>
<reference evidence="3" key="1">
    <citation type="journal article" date="2017" name="Nat. Ecol. Evol.">
        <title>Genome expansion and lineage-specific genetic innovations in the forest pathogenic fungi Armillaria.</title>
        <authorList>
            <person name="Sipos G."/>
            <person name="Prasanna A.N."/>
            <person name="Walter M.C."/>
            <person name="O'Connor E."/>
            <person name="Balint B."/>
            <person name="Krizsan K."/>
            <person name="Kiss B."/>
            <person name="Hess J."/>
            <person name="Varga T."/>
            <person name="Slot J."/>
            <person name="Riley R."/>
            <person name="Boka B."/>
            <person name="Rigling D."/>
            <person name="Barry K."/>
            <person name="Lee J."/>
            <person name="Mihaltcheva S."/>
            <person name="LaButti K."/>
            <person name="Lipzen A."/>
            <person name="Waldron R."/>
            <person name="Moloney N.M."/>
            <person name="Sperisen C."/>
            <person name="Kredics L."/>
            <person name="Vagvoelgyi C."/>
            <person name="Patrignani A."/>
            <person name="Fitzpatrick D."/>
            <person name="Nagy I."/>
            <person name="Doyle S."/>
            <person name="Anderson J.B."/>
            <person name="Grigoriev I.V."/>
            <person name="Gueldener U."/>
            <person name="Muensterkoetter M."/>
            <person name="Nagy L.G."/>
        </authorList>
    </citation>
    <scope>NUCLEOTIDE SEQUENCE [LARGE SCALE GENOMIC DNA]</scope>
    <source>
        <strain evidence="3">C18/9</strain>
    </source>
</reference>
<accession>A0A284R2I4</accession>
<evidence type="ECO:0000313" key="2">
    <source>
        <dbReference type="EMBL" id="SJL02923.1"/>
    </source>
</evidence>
<dbReference type="Proteomes" id="UP000219338">
    <property type="component" value="Unassembled WGS sequence"/>
</dbReference>
<name>A0A284R2I4_ARMOS</name>
<feature type="compositionally biased region" description="Basic and acidic residues" evidence="1">
    <location>
        <begin position="176"/>
        <end position="188"/>
    </location>
</feature>
<dbReference type="EMBL" id="FUEG01000004">
    <property type="protein sequence ID" value="SJL02923.1"/>
    <property type="molecule type" value="Genomic_DNA"/>
</dbReference>
<dbReference type="OrthoDB" id="3066350at2759"/>